<dbReference type="Gene3D" id="3.30.300.20">
    <property type="match status" value="1"/>
</dbReference>
<evidence type="ECO:0000313" key="5">
    <source>
        <dbReference type="Ensembl" id="ENSSSCP00045009999.1"/>
    </source>
</evidence>
<dbReference type="AlphaFoldDB" id="A0A8D1GZA7"/>
<dbReference type="Proteomes" id="UP000694728">
    <property type="component" value="Unplaced"/>
</dbReference>
<evidence type="ECO:0000256" key="2">
    <source>
        <dbReference type="ARBA" id="ARBA00010761"/>
    </source>
</evidence>
<dbReference type="GO" id="GO:0005840">
    <property type="term" value="C:ribosome"/>
    <property type="evidence" value="ECO:0007669"/>
    <property type="project" value="UniProtKB-KW"/>
</dbReference>
<evidence type="ECO:0000256" key="3">
    <source>
        <dbReference type="ARBA" id="ARBA00022980"/>
    </source>
</evidence>
<dbReference type="SUPFAM" id="SSF54814">
    <property type="entry name" value="Prokaryotic type KH domain (KH-domain type II)"/>
    <property type="match status" value="1"/>
</dbReference>
<accession>A0A8D1GZA7</accession>
<proteinExistence type="inferred from homology"/>
<evidence type="ECO:0000256" key="1">
    <source>
        <dbReference type="ARBA" id="ARBA00004637"/>
    </source>
</evidence>
<keyword evidence="4" id="KW-0687">Ribonucleoprotein</keyword>
<dbReference type="GO" id="GO:0003723">
    <property type="term" value="F:RNA binding"/>
    <property type="evidence" value="ECO:0007669"/>
    <property type="project" value="InterPro"/>
</dbReference>
<dbReference type="InterPro" id="IPR009019">
    <property type="entry name" value="KH_sf_prok-type"/>
</dbReference>
<comment type="similarity">
    <text evidence="2">Belongs to the universal ribosomal protein uS3 family.</text>
</comment>
<dbReference type="Gene3D" id="3.30.1140.32">
    <property type="entry name" value="Ribosomal protein S3, C-terminal domain"/>
    <property type="match status" value="1"/>
</dbReference>
<sequence>VIILVSRTQNVLDEKCWWIQELTTVLQKRFGSPGGTVELYAEKAELFRGQRVKSMKFVDGLMIHRVDHVNSYADTAMPYAAQTGCAGHQSEDHAAVGESPA</sequence>
<protein>
    <submittedName>
        <fullName evidence="5">Uncharacterized protein</fullName>
    </submittedName>
</protein>
<evidence type="ECO:0000313" key="6">
    <source>
        <dbReference type="Proteomes" id="UP000694728"/>
    </source>
</evidence>
<dbReference type="InterPro" id="IPR015946">
    <property type="entry name" value="KH_dom-like_a/b"/>
</dbReference>
<reference evidence="5" key="1">
    <citation type="submission" date="2025-08" db="UniProtKB">
        <authorList>
            <consortium name="Ensembl"/>
        </authorList>
    </citation>
    <scope>IDENTIFICATION</scope>
</reference>
<organism evidence="5 6">
    <name type="scientific">Sus scrofa</name>
    <name type="common">Pig</name>
    <dbReference type="NCBI Taxonomy" id="9823"/>
    <lineage>
        <taxon>Eukaryota</taxon>
        <taxon>Metazoa</taxon>
        <taxon>Chordata</taxon>
        <taxon>Craniata</taxon>
        <taxon>Vertebrata</taxon>
        <taxon>Euteleostomi</taxon>
        <taxon>Mammalia</taxon>
        <taxon>Eutheria</taxon>
        <taxon>Laurasiatheria</taxon>
        <taxon>Artiodactyla</taxon>
        <taxon>Suina</taxon>
        <taxon>Suidae</taxon>
        <taxon>Sus</taxon>
    </lineage>
</organism>
<dbReference type="GO" id="GO:0005743">
    <property type="term" value="C:mitochondrial inner membrane"/>
    <property type="evidence" value="ECO:0007669"/>
    <property type="project" value="UniProtKB-SubCell"/>
</dbReference>
<dbReference type="InterPro" id="IPR036419">
    <property type="entry name" value="Ribosomal_S3_C_sf"/>
</dbReference>
<dbReference type="GO" id="GO:1990904">
    <property type="term" value="C:ribonucleoprotein complex"/>
    <property type="evidence" value="ECO:0007669"/>
    <property type="project" value="UniProtKB-KW"/>
</dbReference>
<keyword evidence="3" id="KW-0689">Ribosomal protein</keyword>
<evidence type="ECO:0000256" key="4">
    <source>
        <dbReference type="ARBA" id="ARBA00023274"/>
    </source>
</evidence>
<name>A0A8D1GZA7_PIG</name>
<comment type="subcellular location">
    <subcellularLocation>
        <location evidence="1">Mitochondrion inner membrane</location>
        <topology evidence="1">Peripheral membrane protein</topology>
    </subcellularLocation>
</comment>
<dbReference type="Ensembl" id="ENSSSCT00045014434.1">
    <property type="protein sequence ID" value="ENSSSCP00045009999.1"/>
    <property type="gene ID" value="ENSSSCG00045008591.1"/>
</dbReference>